<keyword evidence="2" id="KW-1185">Reference proteome</keyword>
<evidence type="ECO:0000313" key="2">
    <source>
        <dbReference type="Proteomes" id="UP000321353"/>
    </source>
</evidence>
<gene>
    <name evidence="1" type="ORF">Mal15_34670</name>
</gene>
<name>A0A5B9MF03_9BACT</name>
<dbReference type="AlphaFoldDB" id="A0A5B9MF03"/>
<reference evidence="1 2" key="1">
    <citation type="submission" date="2019-02" db="EMBL/GenBank/DDBJ databases">
        <title>Planctomycetal bacteria perform biofilm scaping via a novel small molecule.</title>
        <authorList>
            <person name="Jeske O."/>
            <person name="Boedeker C."/>
            <person name="Wiegand S."/>
            <person name="Breitling P."/>
            <person name="Kallscheuer N."/>
            <person name="Jogler M."/>
            <person name="Rohde M."/>
            <person name="Petersen J."/>
            <person name="Medema M.H."/>
            <person name="Surup F."/>
            <person name="Jogler C."/>
        </authorList>
    </citation>
    <scope>NUCLEOTIDE SEQUENCE [LARGE SCALE GENOMIC DNA]</scope>
    <source>
        <strain evidence="1 2">Mal15</strain>
    </source>
</reference>
<dbReference type="KEGG" id="smam:Mal15_34670"/>
<accession>A0A5B9MF03</accession>
<organism evidence="1 2">
    <name type="scientific">Stieleria maiorica</name>
    <dbReference type="NCBI Taxonomy" id="2795974"/>
    <lineage>
        <taxon>Bacteria</taxon>
        <taxon>Pseudomonadati</taxon>
        <taxon>Planctomycetota</taxon>
        <taxon>Planctomycetia</taxon>
        <taxon>Pirellulales</taxon>
        <taxon>Pirellulaceae</taxon>
        <taxon>Stieleria</taxon>
    </lineage>
</organism>
<evidence type="ECO:0000313" key="1">
    <source>
        <dbReference type="EMBL" id="QEF99403.1"/>
    </source>
</evidence>
<protein>
    <submittedName>
        <fullName evidence="1">Uncharacterized protein</fullName>
    </submittedName>
</protein>
<sequence>MMNKLLLAAVVSVGGMAVSESTTQAGDCYYRRPAVRSGYAYRAPVAVPRVYTGSYRAPVYPYVSRGYRPYSSYRPGFGYPPGYRGYIGPGVRFGGYPGYGYGRSGISIGFGF</sequence>
<dbReference type="RefSeq" id="WP_199773879.1">
    <property type="nucleotide sequence ID" value="NZ_CP036264.1"/>
</dbReference>
<dbReference type="EMBL" id="CP036264">
    <property type="protein sequence ID" value="QEF99403.1"/>
    <property type="molecule type" value="Genomic_DNA"/>
</dbReference>
<dbReference type="Proteomes" id="UP000321353">
    <property type="component" value="Chromosome"/>
</dbReference>
<proteinExistence type="predicted"/>